<accession>A0ACD1GF02</accession>
<dbReference type="EMBL" id="KZ825327">
    <property type="protein sequence ID" value="RAH47895.1"/>
    <property type="molecule type" value="Genomic_DNA"/>
</dbReference>
<name>A0ACD1GF02_9EURO</name>
<organism evidence="1 2">
    <name type="scientific">Aspergillus brunneoviolaceus CBS 621.78</name>
    <dbReference type="NCBI Taxonomy" id="1450534"/>
    <lineage>
        <taxon>Eukaryota</taxon>
        <taxon>Fungi</taxon>
        <taxon>Dikarya</taxon>
        <taxon>Ascomycota</taxon>
        <taxon>Pezizomycotina</taxon>
        <taxon>Eurotiomycetes</taxon>
        <taxon>Eurotiomycetidae</taxon>
        <taxon>Eurotiales</taxon>
        <taxon>Aspergillaceae</taxon>
        <taxon>Aspergillus</taxon>
        <taxon>Aspergillus subgen. Circumdati</taxon>
    </lineage>
</organism>
<evidence type="ECO:0000313" key="1">
    <source>
        <dbReference type="EMBL" id="RAH47895.1"/>
    </source>
</evidence>
<evidence type="ECO:0000313" key="2">
    <source>
        <dbReference type="Proteomes" id="UP000249057"/>
    </source>
</evidence>
<keyword evidence="2" id="KW-1185">Reference proteome</keyword>
<protein>
    <submittedName>
        <fullName evidence="1">Uncharacterized protein</fullName>
    </submittedName>
</protein>
<reference evidence="1" key="1">
    <citation type="submission" date="2018-02" db="EMBL/GenBank/DDBJ databases">
        <title>The genomes of Aspergillus section Nigri reveals drivers in fungal speciation.</title>
        <authorList>
            <consortium name="DOE Joint Genome Institute"/>
            <person name="Vesth T.C."/>
            <person name="Nybo J."/>
            <person name="Theobald S."/>
            <person name="Brandl J."/>
            <person name="Frisvad J.C."/>
            <person name="Nielsen K.F."/>
            <person name="Lyhne E.K."/>
            <person name="Kogle M.E."/>
            <person name="Kuo A."/>
            <person name="Riley R."/>
            <person name="Clum A."/>
            <person name="Nolan M."/>
            <person name="Lipzen A."/>
            <person name="Salamov A."/>
            <person name="Henrissat B."/>
            <person name="Wiebenga A."/>
            <person name="De vries R.P."/>
            <person name="Grigoriev I.V."/>
            <person name="Mortensen U.H."/>
            <person name="Andersen M.R."/>
            <person name="Baker S.E."/>
        </authorList>
    </citation>
    <scope>NUCLEOTIDE SEQUENCE</scope>
    <source>
        <strain evidence="1">CBS 621.78</strain>
    </source>
</reference>
<proteinExistence type="predicted"/>
<gene>
    <name evidence="1" type="ORF">BO95DRAFT_429936</name>
</gene>
<sequence length="193" mass="22293">MAEQRPCRVRLDATDCLDENALEELDDKLESMNRMSKSDKTEEGVRATLLDELLNADFQTRDSSKASLRAGLVGRGPRHGAVLRRPLRGAQLILVPAPVLHNWVRMWDMFVDEENSDMELHIAYHTNFGTEHPLVSNEHRGQFQWADIEDYRRTEAEYFACLNPRPIEWKERYEAAQTQPKRNSKMGEKIAIA</sequence>
<dbReference type="Proteomes" id="UP000249057">
    <property type="component" value="Unassembled WGS sequence"/>
</dbReference>